<accession>A0A841C7A0</accession>
<dbReference type="Gene3D" id="3.90.770.10">
    <property type="entry name" value="3-hydroxy-3-methylglutaryl-coenzyme A Reductase, Chain A, domain 2"/>
    <property type="match status" value="1"/>
</dbReference>
<evidence type="ECO:0000313" key="4">
    <source>
        <dbReference type="Proteomes" id="UP000562464"/>
    </source>
</evidence>
<dbReference type="Gene3D" id="3.30.70.420">
    <property type="entry name" value="Hydroxymethylglutaryl-CoA reductase, class I/II, NAD/NADP-binding domain"/>
    <property type="match status" value="1"/>
</dbReference>
<dbReference type="PROSITE" id="PS50065">
    <property type="entry name" value="HMG_COA_REDUCTASE_4"/>
    <property type="match status" value="1"/>
</dbReference>
<name>A0A841C7A0_9LACT</name>
<dbReference type="Pfam" id="PF00368">
    <property type="entry name" value="HMG-CoA_red"/>
    <property type="match status" value="1"/>
</dbReference>
<dbReference type="SUPFAM" id="SSF55035">
    <property type="entry name" value="NAD-binding domain of HMG-CoA reductase"/>
    <property type="match status" value="1"/>
</dbReference>
<dbReference type="SUPFAM" id="SSF56542">
    <property type="entry name" value="Substrate-binding domain of HMG-CoA reductase"/>
    <property type="match status" value="1"/>
</dbReference>
<dbReference type="InterPro" id="IPR009029">
    <property type="entry name" value="HMG_CoA_Rdtase_sub-bd_dom_sf"/>
</dbReference>
<dbReference type="EMBL" id="JACHHV010000022">
    <property type="protein sequence ID" value="MBB5888355.1"/>
    <property type="molecule type" value="Genomic_DNA"/>
</dbReference>
<dbReference type="InterPro" id="IPR004553">
    <property type="entry name" value="HMG_CoA_Rdtase_bac-typ"/>
</dbReference>
<dbReference type="GO" id="GO:0004420">
    <property type="term" value="F:hydroxymethylglutaryl-CoA reductase (NADPH) activity"/>
    <property type="evidence" value="ECO:0007669"/>
    <property type="project" value="InterPro"/>
</dbReference>
<comment type="similarity">
    <text evidence="1">Belongs to the HMG-CoA reductase family.</text>
</comment>
<dbReference type="EC" id="1.1.1.88" evidence="3"/>
<keyword evidence="4" id="KW-1185">Reference proteome</keyword>
<dbReference type="Proteomes" id="UP000562464">
    <property type="component" value="Unassembled WGS sequence"/>
</dbReference>
<gene>
    <name evidence="3" type="ORF">HNQ37_001248</name>
</gene>
<dbReference type="Gene3D" id="1.10.8.660">
    <property type="match status" value="1"/>
</dbReference>
<organism evidence="3 4">
    <name type="scientific">Lactovum miscens</name>
    <dbReference type="NCBI Taxonomy" id="190387"/>
    <lineage>
        <taxon>Bacteria</taxon>
        <taxon>Bacillati</taxon>
        <taxon>Bacillota</taxon>
        <taxon>Bacilli</taxon>
        <taxon>Lactobacillales</taxon>
        <taxon>Streptococcaceae</taxon>
        <taxon>Lactovum</taxon>
    </lineage>
</organism>
<dbReference type="RefSeq" id="WP_183540324.1">
    <property type="nucleotide sequence ID" value="NZ_JACHHV010000022.1"/>
</dbReference>
<keyword evidence="2 3" id="KW-0560">Oxidoreductase</keyword>
<dbReference type="PANTHER" id="PTHR10572">
    <property type="entry name" value="3-HYDROXY-3-METHYLGLUTARYL-COENZYME A REDUCTASE"/>
    <property type="match status" value="1"/>
</dbReference>
<protein>
    <submittedName>
        <fullName evidence="3">Hydroxymethylglutaryl-CoA reductase</fullName>
        <ecNumber evidence="3">1.1.1.88</ecNumber>
    </submittedName>
</protein>
<evidence type="ECO:0000313" key="3">
    <source>
        <dbReference type="EMBL" id="MBB5888355.1"/>
    </source>
</evidence>
<evidence type="ECO:0000256" key="2">
    <source>
        <dbReference type="ARBA" id="ARBA00023002"/>
    </source>
</evidence>
<dbReference type="AlphaFoldDB" id="A0A841C7A0"/>
<dbReference type="InterPro" id="IPR009023">
    <property type="entry name" value="HMG_CoA_Rdtase_NAD(P)-bd_sf"/>
</dbReference>
<dbReference type="PANTHER" id="PTHR10572:SF24">
    <property type="entry name" value="3-HYDROXY-3-METHYLGLUTARYL-COENZYME A REDUCTASE"/>
    <property type="match status" value="1"/>
</dbReference>
<comment type="caution">
    <text evidence="3">The sequence shown here is derived from an EMBL/GenBank/DDBJ whole genome shotgun (WGS) entry which is preliminary data.</text>
</comment>
<sequence>MHEKKFYQFSRVERLASLNLSDSSRKILEQTSLSEDIAGNLTENQISEVEIPMGLCFISLDGHDFKVPMATEEPSVIAAANNGSKLAGEFKTIKNNRLMSGQIVFYDVVSPESLKMAIEARTTEIFSVADNAYPSIIKRGGGLQSFEIITRQTEDTIFLTVDFIFDTKDAQGANIINTILEAISEKFRSDFPNEKILFSILSNLLEYCQTEIQCEIPINKIGPEVAKKISLASLYAAEDWSRSATHNKGIMNGIEAVALATGNDTRSINASVYATRPHPFAKWWIEDTKLIGVIDVSLPIATAGGGTHVLPKAQVAHELLGNPNAKQLASITAAVGLANNLAAIKALVTKGIQSGHMALQARSLALSVGASGEEIEKLTIALKKTEHMNSETAKSLLYELRDPTV</sequence>
<dbReference type="InterPro" id="IPR023074">
    <property type="entry name" value="HMG_CoA_Rdtase_cat_sf"/>
</dbReference>
<dbReference type="InterPro" id="IPR002202">
    <property type="entry name" value="HMG_CoA_Rdtase"/>
</dbReference>
<dbReference type="GO" id="GO:0015936">
    <property type="term" value="P:coenzyme A metabolic process"/>
    <property type="evidence" value="ECO:0007669"/>
    <property type="project" value="InterPro"/>
</dbReference>
<reference evidence="3 4" key="1">
    <citation type="submission" date="2020-08" db="EMBL/GenBank/DDBJ databases">
        <title>Genomic Encyclopedia of Type Strains, Phase IV (KMG-IV): sequencing the most valuable type-strain genomes for metagenomic binning, comparative biology and taxonomic classification.</title>
        <authorList>
            <person name="Goeker M."/>
        </authorList>
    </citation>
    <scope>NUCLEOTIDE SEQUENCE [LARGE SCALE GENOMIC DNA]</scope>
    <source>
        <strain evidence="3 4">DSM 14925</strain>
    </source>
</reference>
<dbReference type="CDD" id="cd00644">
    <property type="entry name" value="HMG-CoA_reductase_classII"/>
    <property type="match status" value="1"/>
</dbReference>
<proteinExistence type="inferred from homology"/>
<dbReference type="GO" id="GO:0140643">
    <property type="term" value="F:hydroxymethylglutaryl-CoA reductase (NADH) activity"/>
    <property type="evidence" value="ECO:0007669"/>
    <property type="project" value="UniProtKB-EC"/>
</dbReference>
<evidence type="ECO:0000256" key="1">
    <source>
        <dbReference type="ARBA" id="ARBA00007661"/>
    </source>
</evidence>